<evidence type="ECO:0000313" key="2">
    <source>
        <dbReference type="WBParaSite" id="PS1159_v2.g20707.t1"/>
    </source>
</evidence>
<organism evidence="1 2">
    <name type="scientific">Panagrolaimus sp. PS1159</name>
    <dbReference type="NCBI Taxonomy" id="55785"/>
    <lineage>
        <taxon>Eukaryota</taxon>
        <taxon>Metazoa</taxon>
        <taxon>Ecdysozoa</taxon>
        <taxon>Nematoda</taxon>
        <taxon>Chromadorea</taxon>
        <taxon>Rhabditida</taxon>
        <taxon>Tylenchina</taxon>
        <taxon>Panagrolaimomorpha</taxon>
        <taxon>Panagrolaimoidea</taxon>
        <taxon>Panagrolaimidae</taxon>
        <taxon>Panagrolaimus</taxon>
    </lineage>
</organism>
<reference evidence="2" key="1">
    <citation type="submission" date="2022-11" db="UniProtKB">
        <authorList>
            <consortium name="WormBaseParasite"/>
        </authorList>
    </citation>
    <scope>IDENTIFICATION</scope>
</reference>
<dbReference type="WBParaSite" id="PS1159_v2.g20707.t1">
    <property type="protein sequence ID" value="PS1159_v2.g20707.t1"/>
    <property type="gene ID" value="PS1159_v2.g20707"/>
</dbReference>
<name>A0AC35FTJ8_9BILA</name>
<evidence type="ECO:0000313" key="1">
    <source>
        <dbReference type="Proteomes" id="UP000887580"/>
    </source>
</evidence>
<accession>A0AC35FTJ8</accession>
<sequence length="259" mass="28978">MSASVTTELSPNSSPGASLFQDSTKFLQHLGFLENFSTTPTTIGSFMNDGPTSSTSNISTLARNSTKTLKCPKCNWHYKYQEALENHLKDKHPDVEVTCIYCIQNLPHPKLARGETYSCGYKPFRCTICNYSTTTKGNLSIHMQSDKHLHAMQDIPTNIVPTSQGGAPQPDQSDDKVYHCLICGTFTTDSFDNLISHLNADRSQTNSSDVSSLHGIYQCYLCPYTTNLKANFQLHMRTDKHIQRVQMVSFLGVFNEIFV</sequence>
<protein>
    <submittedName>
        <fullName evidence="2">C2H2-type domain-containing protein</fullName>
    </submittedName>
</protein>
<proteinExistence type="predicted"/>
<dbReference type="Proteomes" id="UP000887580">
    <property type="component" value="Unplaced"/>
</dbReference>